<dbReference type="Proteomes" id="UP000770717">
    <property type="component" value="Unassembled WGS sequence"/>
</dbReference>
<comment type="caution">
    <text evidence="2">The sequence shown here is derived from an EMBL/GenBank/DDBJ whole genome shotgun (WGS) entry which is preliminary data.</text>
</comment>
<feature type="region of interest" description="Disordered" evidence="1">
    <location>
        <begin position="1"/>
        <end position="70"/>
    </location>
</feature>
<organism evidence="2 3">
    <name type="scientific">Eleutherodactylus coqui</name>
    <name type="common">Puerto Rican coqui</name>
    <dbReference type="NCBI Taxonomy" id="57060"/>
    <lineage>
        <taxon>Eukaryota</taxon>
        <taxon>Metazoa</taxon>
        <taxon>Chordata</taxon>
        <taxon>Craniata</taxon>
        <taxon>Vertebrata</taxon>
        <taxon>Euteleostomi</taxon>
        <taxon>Amphibia</taxon>
        <taxon>Batrachia</taxon>
        <taxon>Anura</taxon>
        <taxon>Neobatrachia</taxon>
        <taxon>Hyloidea</taxon>
        <taxon>Eleutherodactylidae</taxon>
        <taxon>Eleutherodactylinae</taxon>
        <taxon>Eleutherodactylus</taxon>
        <taxon>Eleutherodactylus</taxon>
    </lineage>
</organism>
<feature type="compositionally biased region" description="Polar residues" evidence="1">
    <location>
        <begin position="1"/>
        <end position="14"/>
    </location>
</feature>
<feature type="region of interest" description="Disordered" evidence="1">
    <location>
        <begin position="142"/>
        <end position="173"/>
    </location>
</feature>
<evidence type="ECO:0000313" key="2">
    <source>
        <dbReference type="EMBL" id="KAG9478741.1"/>
    </source>
</evidence>
<sequence>MGCSSSTLTHTPGSNRPPAKSVETNGPKKSASSEASDQIIDDIETIPDQTKLVPLTENEPTTNGIPPEEEQTEAVAAVELDQEETAEPAPEDCRTSCQPAEEETGHVEEFSDLITGQDSSVVEGWLRGSMGEIEEAVEAKIHEEAVSEGPETKEDETGHPVDEAEPEMDTVEG</sequence>
<gene>
    <name evidence="2" type="ORF">GDO78_012416</name>
</gene>
<proteinExistence type="predicted"/>
<keyword evidence="3" id="KW-1185">Reference proteome</keyword>
<feature type="region of interest" description="Disordered" evidence="1">
    <location>
        <begin position="82"/>
        <end position="106"/>
    </location>
</feature>
<dbReference type="OrthoDB" id="9906648at2759"/>
<feature type="compositionally biased region" description="Acidic residues" evidence="1">
    <location>
        <begin position="163"/>
        <end position="173"/>
    </location>
</feature>
<feature type="compositionally biased region" description="Basic and acidic residues" evidence="1">
    <location>
        <begin position="142"/>
        <end position="162"/>
    </location>
</feature>
<accession>A0A8J6F1C9</accession>
<evidence type="ECO:0000313" key="3">
    <source>
        <dbReference type="Proteomes" id="UP000770717"/>
    </source>
</evidence>
<protein>
    <submittedName>
        <fullName evidence="2">Uncharacterized protein</fullName>
    </submittedName>
</protein>
<dbReference type="AlphaFoldDB" id="A0A8J6F1C9"/>
<name>A0A8J6F1C9_ELECQ</name>
<evidence type="ECO:0000256" key="1">
    <source>
        <dbReference type="SAM" id="MobiDB-lite"/>
    </source>
</evidence>
<reference evidence="2" key="1">
    <citation type="thesis" date="2020" institute="ProQuest LLC" country="789 East Eisenhower Parkway, Ann Arbor, MI, USA">
        <title>Comparative Genomics and Chromosome Evolution.</title>
        <authorList>
            <person name="Mudd A.B."/>
        </authorList>
    </citation>
    <scope>NUCLEOTIDE SEQUENCE</scope>
    <source>
        <strain evidence="2">HN-11 Male</strain>
        <tissue evidence="2">Kidney and liver</tissue>
    </source>
</reference>
<dbReference type="EMBL" id="WNTK01000008">
    <property type="protein sequence ID" value="KAG9478741.1"/>
    <property type="molecule type" value="Genomic_DNA"/>
</dbReference>